<feature type="domain" description="Bacterial phospholipase C C-terminal" evidence="4">
    <location>
        <begin position="597"/>
        <end position="679"/>
    </location>
</feature>
<dbReference type="Gene3D" id="3.40.720.10">
    <property type="entry name" value="Alkaline Phosphatase, subunit A"/>
    <property type="match status" value="1"/>
</dbReference>
<dbReference type="PANTHER" id="PTHR31956">
    <property type="entry name" value="NON-SPECIFIC PHOSPHOLIPASE C4-RELATED"/>
    <property type="match status" value="1"/>
</dbReference>
<dbReference type="InterPro" id="IPR017850">
    <property type="entry name" value="Alkaline_phosphatase_core_sf"/>
</dbReference>
<comment type="similarity">
    <text evidence="1">Belongs to the bacterial phospholipase C family.</text>
</comment>
<dbReference type="Proteomes" id="UP001165498">
    <property type="component" value="Unassembled WGS sequence"/>
</dbReference>
<dbReference type="PROSITE" id="PS51318">
    <property type="entry name" value="TAT"/>
    <property type="match status" value="1"/>
</dbReference>
<dbReference type="EC" id="3.1.4.3" evidence="2"/>
<dbReference type="PANTHER" id="PTHR31956:SF1">
    <property type="entry name" value="NON-SPECIFIC PHOSPHOLIPASE C1"/>
    <property type="match status" value="1"/>
</dbReference>
<keyword evidence="3" id="KW-0378">Hydrolase</keyword>
<evidence type="ECO:0000256" key="1">
    <source>
        <dbReference type="ARBA" id="ARBA00009717"/>
    </source>
</evidence>
<protein>
    <recommendedName>
        <fullName evidence="2">phospholipase C</fullName>
        <ecNumber evidence="2">3.1.4.3</ecNumber>
    </recommendedName>
</protein>
<dbReference type="Pfam" id="PF05506">
    <property type="entry name" value="PLipase_C_C"/>
    <property type="match status" value="2"/>
</dbReference>
<evidence type="ECO:0000313" key="6">
    <source>
        <dbReference type="Proteomes" id="UP001165498"/>
    </source>
</evidence>
<dbReference type="RefSeq" id="WP_255916524.1">
    <property type="nucleotide sequence ID" value="NZ_JANFQO010000028.1"/>
</dbReference>
<dbReference type="InterPro" id="IPR006311">
    <property type="entry name" value="TAT_signal"/>
</dbReference>
<comment type="caution">
    <text evidence="5">The sequence shown here is derived from an EMBL/GenBank/DDBJ whole genome shotgun (WGS) entry which is preliminary data.</text>
</comment>
<name>A0ABT1QYI8_9GAMM</name>
<evidence type="ECO:0000256" key="3">
    <source>
        <dbReference type="ARBA" id="ARBA00022801"/>
    </source>
</evidence>
<feature type="domain" description="Bacterial phospholipase C C-terminal" evidence="4">
    <location>
        <begin position="499"/>
        <end position="587"/>
    </location>
</feature>
<dbReference type="InterPro" id="IPR017767">
    <property type="entry name" value="PC-PLC"/>
</dbReference>
<evidence type="ECO:0000256" key="2">
    <source>
        <dbReference type="ARBA" id="ARBA00012018"/>
    </source>
</evidence>
<dbReference type="NCBIfam" id="TIGR03396">
    <property type="entry name" value="PC_PLC"/>
    <property type="match status" value="1"/>
</dbReference>
<keyword evidence="6" id="KW-1185">Reference proteome</keyword>
<organism evidence="5 6">
    <name type="scientific">Tahibacter harae</name>
    <dbReference type="NCBI Taxonomy" id="2963937"/>
    <lineage>
        <taxon>Bacteria</taxon>
        <taxon>Pseudomonadati</taxon>
        <taxon>Pseudomonadota</taxon>
        <taxon>Gammaproteobacteria</taxon>
        <taxon>Lysobacterales</taxon>
        <taxon>Rhodanobacteraceae</taxon>
        <taxon>Tahibacter</taxon>
    </lineage>
</organism>
<dbReference type="EMBL" id="JANFQO010000028">
    <property type="protein sequence ID" value="MCQ4167338.1"/>
    <property type="molecule type" value="Genomic_DNA"/>
</dbReference>
<reference evidence="5" key="1">
    <citation type="submission" date="2022-07" db="EMBL/GenBank/DDBJ databases">
        <title>Tahibacter sp., a new gammaproteobacterium isolated from the silt sample collected at pig farm.</title>
        <authorList>
            <person name="Chen H."/>
        </authorList>
    </citation>
    <scope>NUCLEOTIDE SEQUENCE</scope>
    <source>
        <strain evidence="5">P2K</strain>
    </source>
</reference>
<evidence type="ECO:0000313" key="5">
    <source>
        <dbReference type="EMBL" id="MCQ4167338.1"/>
    </source>
</evidence>
<sequence length="710" mass="76562">MAGTNRREFLRLAAGSAGAAAVLAALPPAIREALAVQPARVTGTIQDVEHVVVLMQENRSFDHYFGALRGVRGFDDPRPIPLPGGVDVWQQPRSGSGRLAPFRLDTTLSGAQCMADIDHSWKGNHARWKNHDNWVREKGPMCMGYFTRADLPFYYALADAFTVCDAWFCSVHGPTNPNRMHLFTGTSGLAVGRPGNHAVNNVDDGNWTADMARDNAGFSAFDWITYAERLQNAGVSWKVYQEYDNYGDNSLAYFRNFRGLDTNSPLYRRGRDWAPGSSAANAYQTLGLPLIEQFRSDVQNGTLPQVSWIVAPFSMCEHPEAAPAYGEALTARLLAALAANPAVWSRTVFIITYDENGGFFDHIPSHVPALTAALGKSTVATASESYNGVPVGLGVRVPTLVVSPWSRGGWVNSQVFDHTSVIRFLEARFGVAEPNIGAWRRAMTGDLTSAFDFSAPQPLWPALPDTSHSIANADLSCQLGAPPAPAAGAVPAQEAGSRPARALPYELSVNGRIEADSGRYWLDFFNDGSAGAGLNVYAGNRSDGPWFYSLEGGTALSDYWSAQAVTAGIYDLRVHGPNGFLREFSGDIALGLAGANPEVVALYDTPENALVLRLSNSGNAACRVSLAANRYSRAPLQQYDLAAGATVDVSWPLDAAARWYDLSLRSDHDAQWLRRLAGHMENGTAGVSDPALGSRAGNLFRDGFDGPLSA</sequence>
<dbReference type="InterPro" id="IPR008475">
    <property type="entry name" value="PLipase_C_C"/>
</dbReference>
<dbReference type="Pfam" id="PF04185">
    <property type="entry name" value="Phosphoesterase"/>
    <property type="match status" value="1"/>
</dbReference>
<gene>
    <name evidence="5" type="ORF">NM961_21700</name>
</gene>
<proteinExistence type="inferred from homology"/>
<accession>A0ABT1QYI8</accession>
<evidence type="ECO:0000259" key="4">
    <source>
        <dbReference type="Pfam" id="PF05506"/>
    </source>
</evidence>
<dbReference type="InterPro" id="IPR007312">
    <property type="entry name" value="Phosphoesterase"/>
</dbReference>